<sequence>MPKPRKQIISLDITPYYHCTSRCVRRAFLCGQDSHTGQSYEHRRGWIEERLLLLGQVFAIDICAYAIMSNHYHLVLHVDTAAASQWSNREVCERWHQLYRGTLLTRKYLDKEPLSDLEMEAVEHRLGLWRQRLSNISWFMRTLNEAIARAANKEDNCTGRFWESRFTAQALLDEKALTACMVYVDLNPIRAKTATTPETSKHTSVKLRIDAVKTGQQSTQPSTLLPFGGNFREPKSKGLPYQLADYLALVDWTGHSIRADKKGFISDTFPPILARLDIAPTHWLYLATRFESRLKGLVGSIYALKKATDQLGYQRTPGVRACQLLFS</sequence>
<evidence type="ECO:0000313" key="1">
    <source>
        <dbReference type="EMBL" id="TQV70683.1"/>
    </source>
</evidence>
<accession>A0A545T0D4</accession>
<dbReference type="RefSeq" id="WP_142928784.1">
    <property type="nucleotide sequence ID" value="NZ_ML660101.1"/>
</dbReference>
<keyword evidence="2" id="KW-1185">Reference proteome</keyword>
<dbReference type="PANTHER" id="PTHR34322">
    <property type="entry name" value="TRANSPOSASE, Y1_TNP DOMAIN-CONTAINING"/>
    <property type="match status" value="1"/>
</dbReference>
<dbReference type="EMBL" id="VHSG01000023">
    <property type="protein sequence ID" value="TQV70683.1"/>
    <property type="molecule type" value="Genomic_DNA"/>
</dbReference>
<dbReference type="GO" id="GO:0004803">
    <property type="term" value="F:transposase activity"/>
    <property type="evidence" value="ECO:0007669"/>
    <property type="project" value="InterPro"/>
</dbReference>
<comment type="caution">
    <text evidence="1">The sequence shown here is derived from an EMBL/GenBank/DDBJ whole genome shotgun (WGS) entry which is preliminary data.</text>
</comment>
<dbReference type="GO" id="GO:0006313">
    <property type="term" value="P:DNA transposition"/>
    <property type="evidence" value="ECO:0007669"/>
    <property type="project" value="InterPro"/>
</dbReference>
<dbReference type="AlphaFoldDB" id="A0A545T0D4"/>
<gene>
    <name evidence="1" type="ORF">FKG94_20340</name>
</gene>
<dbReference type="Gene3D" id="3.30.70.1290">
    <property type="entry name" value="Transposase IS200-like"/>
    <property type="match status" value="1"/>
</dbReference>
<name>A0A545T0D4_9GAMM</name>
<dbReference type="PANTHER" id="PTHR34322:SF2">
    <property type="entry name" value="TRANSPOSASE IS200-LIKE DOMAIN-CONTAINING PROTEIN"/>
    <property type="match status" value="1"/>
</dbReference>
<dbReference type="InterPro" id="IPR036515">
    <property type="entry name" value="Transposase_17_sf"/>
</dbReference>
<reference evidence="1 2" key="1">
    <citation type="submission" date="2019-06" db="EMBL/GenBank/DDBJ databases">
        <title>Whole genome sequence for Cellvibrionaceae sp. R142.</title>
        <authorList>
            <person name="Wang G."/>
        </authorList>
    </citation>
    <scope>NUCLEOTIDE SEQUENCE [LARGE SCALE GENOMIC DNA]</scope>
    <source>
        <strain evidence="1 2">R142</strain>
    </source>
</reference>
<proteinExistence type="predicted"/>
<dbReference type="Proteomes" id="UP000319732">
    <property type="component" value="Unassembled WGS sequence"/>
</dbReference>
<evidence type="ECO:0000313" key="2">
    <source>
        <dbReference type="Proteomes" id="UP000319732"/>
    </source>
</evidence>
<dbReference type="GO" id="GO:0003677">
    <property type="term" value="F:DNA binding"/>
    <property type="evidence" value="ECO:0007669"/>
    <property type="project" value="InterPro"/>
</dbReference>
<organism evidence="1 2">
    <name type="scientific">Exilibacterium tricleocarpae</name>
    <dbReference type="NCBI Taxonomy" id="2591008"/>
    <lineage>
        <taxon>Bacteria</taxon>
        <taxon>Pseudomonadati</taxon>
        <taxon>Pseudomonadota</taxon>
        <taxon>Gammaproteobacteria</taxon>
        <taxon>Cellvibrionales</taxon>
        <taxon>Cellvibrionaceae</taxon>
        <taxon>Exilibacterium</taxon>
    </lineage>
</organism>
<protein>
    <submittedName>
        <fullName evidence="1">Transposase</fullName>
    </submittedName>
</protein>
<dbReference type="OrthoDB" id="9814067at2"/>
<dbReference type="SUPFAM" id="SSF143422">
    <property type="entry name" value="Transposase IS200-like"/>
    <property type="match status" value="1"/>
</dbReference>